<dbReference type="EMBL" id="JAAIII010000003">
    <property type="protein sequence ID" value="NMM93966.1"/>
    <property type="molecule type" value="Genomic_DNA"/>
</dbReference>
<evidence type="ECO:0000313" key="2">
    <source>
        <dbReference type="Proteomes" id="UP000532194"/>
    </source>
</evidence>
<comment type="caution">
    <text evidence="1">The sequence shown here is derived from an EMBL/GenBank/DDBJ whole genome shotgun (WGS) entry which is preliminary data.</text>
</comment>
<name>A0A7Y0EPC9_9BIFI</name>
<dbReference type="Proteomes" id="UP000532194">
    <property type="component" value="Unassembled WGS sequence"/>
</dbReference>
<proteinExistence type="predicted"/>
<reference evidence="1 2" key="1">
    <citation type="submission" date="2020-02" db="EMBL/GenBank/DDBJ databases">
        <title>Characterization of phylogenetic diversity of novel bifidobacterial species isolated in Czech ZOOs.</title>
        <authorList>
            <person name="Lugli G.A."/>
            <person name="Vera N.B."/>
            <person name="Ventura M."/>
        </authorList>
    </citation>
    <scope>NUCLEOTIDE SEQUENCE [LARGE SCALE GENOMIC DNA]</scope>
    <source>
        <strain evidence="1 2">DSM 109957</strain>
    </source>
</reference>
<dbReference type="AlphaFoldDB" id="A0A7Y0EPC9"/>
<protein>
    <submittedName>
        <fullName evidence="1">Uncharacterized protein</fullName>
    </submittedName>
</protein>
<evidence type="ECO:0000313" key="1">
    <source>
        <dbReference type="EMBL" id="NMM93966.1"/>
    </source>
</evidence>
<sequence>MVETIGGGCGDTGESKHCVVHSPCPRHMQSSIGRTKRFPYAASCIHPRQHTLYIAGSHSAIKGHSFRFIARDDATLGFFRSKDKSLHTYVTFHGSTLAKVTLQRQLSGQCGESL</sequence>
<organism evidence="1 2">
    <name type="scientific">Bifidobacterium oedipodis</name>
    <dbReference type="NCBI Taxonomy" id="2675322"/>
    <lineage>
        <taxon>Bacteria</taxon>
        <taxon>Bacillati</taxon>
        <taxon>Actinomycetota</taxon>
        <taxon>Actinomycetes</taxon>
        <taxon>Bifidobacteriales</taxon>
        <taxon>Bifidobacteriaceae</taxon>
        <taxon>Bifidobacterium</taxon>
    </lineage>
</organism>
<accession>A0A7Y0EPC9</accession>
<gene>
    <name evidence="1" type="ORF">G1C95_1153</name>
</gene>
<keyword evidence="2" id="KW-1185">Reference proteome</keyword>